<dbReference type="EMBL" id="JH692061">
    <property type="protein sequence ID" value="EIP90050.1"/>
    <property type="molecule type" value="Genomic_DNA"/>
</dbReference>
<evidence type="ECO:0000313" key="2">
    <source>
        <dbReference type="EMBL" id="EIP90050.1"/>
    </source>
</evidence>
<evidence type="ECO:0000256" key="1">
    <source>
        <dbReference type="SAM" id="SignalP"/>
    </source>
</evidence>
<protein>
    <submittedName>
        <fullName evidence="2">Uncharacterized protein</fullName>
    </submittedName>
</protein>
<dbReference type="Proteomes" id="UP000004682">
    <property type="component" value="Unassembled WGS sequence"/>
</dbReference>
<evidence type="ECO:0000313" key="3">
    <source>
        <dbReference type="Proteomes" id="UP000004682"/>
    </source>
</evidence>
<name>A0ABN0GD44_9BURK</name>
<sequence>MRCRLFASSLLLWLAAYAQNPSASDMARICDDHGCFDRP</sequence>
<organism evidence="2 3">
    <name type="scientific">Burkholderia humptydooensis MSMB43</name>
    <dbReference type="NCBI Taxonomy" id="441157"/>
    <lineage>
        <taxon>Bacteria</taxon>
        <taxon>Pseudomonadati</taxon>
        <taxon>Pseudomonadota</taxon>
        <taxon>Betaproteobacteria</taxon>
        <taxon>Burkholderiales</taxon>
        <taxon>Burkholderiaceae</taxon>
        <taxon>Burkholderia</taxon>
        <taxon>pseudomallei group</taxon>
    </lineage>
</organism>
<gene>
    <name evidence="2" type="ORF">A33K_13634</name>
</gene>
<keyword evidence="1" id="KW-0732">Signal</keyword>
<keyword evidence="3" id="KW-1185">Reference proteome</keyword>
<proteinExistence type="predicted"/>
<reference evidence="3" key="1">
    <citation type="journal article" date="2012" name="J. Bacteriol.">
        <title>Revised Genome Sequence of Burkholderia thailandensis MSMB43 with Improved Annotation.</title>
        <authorList>
            <person name="Zhuo Y."/>
            <person name="Liu L."/>
            <person name="Wang Q."/>
            <person name="Liu X."/>
            <person name="Ren B."/>
            <person name="Liu M."/>
            <person name="Ni P."/>
            <person name="Cheng Y.Q."/>
            <person name="Zhang L."/>
        </authorList>
    </citation>
    <scope>NUCLEOTIDE SEQUENCE [LARGE SCALE GENOMIC DNA]</scope>
    <source>
        <strain evidence="3">MSMB43</strain>
    </source>
</reference>
<feature type="signal peptide" evidence="1">
    <location>
        <begin position="1"/>
        <end position="18"/>
    </location>
</feature>
<feature type="chain" id="PRO_5046491313" evidence="1">
    <location>
        <begin position="19"/>
        <end position="39"/>
    </location>
</feature>
<accession>A0ABN0GD44</accession>